<dbReference type="Pfam" id="PF25545">
    <property type="entry name" value="DUF7924"/>
    <property type="match status" value="1"/>
</dbReference>
<name>A0A8H6FDY7_9LECA</name>
<comment type="caution">
    <text evidence="3">The sequence shown here is derived from an EMBL/GenBank/DDBJ whole genome shotgun (WGS) entry which is preliminary data.</text>
</comment>
<dbReference type="InterPro" id="IPR057684">
    <property type="entry name" value="DUF7924"/>
</dbReference>
<dbReference type="OrthoDB" id="5426775at2759"/>
<gene>
    <name evidence="3" type="ORF">HO173_013029</name>
</gene>
<proteinExistence type="predicted"/>
<dbReference type="GeneID" id="59294661"/>
<dbReference type="Proteomes" id="UP000578531">
    <property type="component" value="Unassembled WGS sequence"/>
</dbReference>
<reference evidence="3 4" key="1">
    <citation type="journal article" date="2020" name="Genomics">
        <title>Complete, high-quality genomes from long-read metagenomic sequencing of two wolf lichen thalli reveals enigmatic genome architecture.</title>
        <authorList>
            <person name="McKenzie S.K."/>
            <person name="Walston R.F."/>
            <person name="Allen J.L."/>
        </authorList>
    </citation>
    <scope>NUCLEOTIDE SEQUENCE [LARGE SCALE GENOMIC DNA]</scope>
    <source>
        <strain evidence="3">WasteWater2</strain>
    </source>
</reference>
<evidence type="ECO:0000313" key="3">
    <source>
        <dbReference type="EMBL" id="KAF6224556.1"/>
    </source>
</evidence>
<evidence type="ECO:0000256" key="1">
    <source>
        <dbReference type="SAM" id="MobiDB-lite"/>
    </source>
</evidence>
<accession>A0A8H6FDY7</accession>
<feature type="domain" description="DUF7924" evidence="2">
    <location>
        <begin position="260"/>
        <end position="448"/>
    </location>
</feature>
<organism evidence="3 4">
    <name type="scientific">Letharia columbiana</name>
    <dbReference type="NCBI Taxonomy" id="112416"/>
    <lineage>
        <taxon>Eukaryota</taxon>
        <taxon>Fungi</taxon>
        <taxon>Dikarya</taxon>
        <taxon>Ascomycota</taxon>
        <taxon>Pezizomycotina</taxon>
        <taxon>Lecanoromycetes</taxon>
        <taxon>OSLEUM clade</taxon>
        <taxon>Lecanoromycetidae</taxon>
        <taxon>Lecanorales</taxon>
        <taxon>Lecanorineae</taxon>
        <taxon>Parmeliaceae</taxon>
        <taxon>Letharia</taxon>
    </lineage>
</organism>
<evidence type="ECO:0000313" key="4">
    <source>
        <dbReference type="Proteomes" id="UP000578531"/>
    </source>
</evidence>
<dbReference type="RefSeq" id="XP_037158254.1">
    <property type="nucleotide sequence ID" value="XM_037314858.1"/>
</dbReference>
<dbReference type="EMBL" id="JACCJC010000119">
    <property type="protein sequence ID" value="KAF6224556.1"/>
    <property type="molecule type" value="Genomic_DNA"/>
</dbReference>
<sequence length="477" mass="53920">MGNDYMTDTAGPSWSLTKDTLLQHSIFTHQIPSQSTPLNQPSTSTPPHDPPSRSPSPLDLSPRRPEGVDIADASFTPLTPVDPDSFQDFDLSDWHSECLRPDSQSLCSETASFAMNVSTVRANLKSRGFYYDDEDALARGGQAIKDKAREIITSQRNSPTSSDNALLLKAAIRKYCGSTERTLVFNVWCILRQQKLRDITEKPLSPQGEDNALAWVKRAWSMDFLDCVFEADLNKDMIPDTSHTGSKTTDIMFKDLPRIEQPRPDVTYGLWKADIDSPCRGILDTYHCELAKDVELPWFLVEVKTLNAVVGEAENQCIRGGAVLVNGHHQWNRVADGGKHSLDLSKKEKEEEHDRLIAKREKAGTAYDKLQSTADSATLAFSLAFSPSTATMHVHWREEWENGVEHWHAHTIQTYAMRTEHRDYEQLGMHMTNIMDWGCRTRRMEIEKQAKVIAKRKYPGIDENEVCFAPNKRQKSG</sequence>
<dbReference type="AlphaFoldDB" id="A0A8H6FDY7"/>
<keyword evidence="4" id="KW-1185">Reference proteome</keyword>
<feature type="region of interest" description="Disordered" evidence="1">
    <location>
        <begin position="32"/>
        <end position="79"/>
    </location>
</feature>
<evidence type="ECO:0000259" key="2">
    <source>
        <dbReference type="Pfam" id="PF25545"/>
    </source>
</evidence>
<protein>
    <recommendedName>
        <fullName evidence="2">DUF7924 domain-containing protein</fullName>
    </recommendedName>
</protein>